<evidence type="ECO:0000313" key="1">
    <source>
        <dbReference type="EMBL" id="CUV03058.1"/>
    </source>
</evidence>
<name>A0A160VAQ0_9ZZZZ</name>
<sequence>MNQDNRADGFQVGSVWASYIHIHLGSDPSLAPRFVETCAPHSRM</sequence>
<proteinExistence type="predicted"/>
<organism evidence="1">
    <name type="scientific">hydrothermal vent metagenome</name>
    <dbReference type="NCBI Taxonomy" id="652676"/>
    <lineage>
        <taxon>unclassified sequences</taxon>
        <taxon>metagenomes</taxon>
        <taxon>ecological metagenomes</taxon>
    </lineage>
</organism>
<gene>
    <name evidence="1" type="ORF">MGWOODY_Clf462</name>
</gene>
<protein>
    <submittedName>
        <fullName evidence="1">Cobyrinic acid A,C-diamide synthase</fullName>
    </submittedName>
</protein>
<dbReference type="EMBL" id="FAXA01000349">
    <property type="protein sequence ID" value="CUV03058.1"/>
    <property type="molecule type" value="Genomic_DNA"/>
</dbReference>
<accession>A0A160VAQ0</accession>
<reference evidence="1" key="1">
    <citation type="submission" date="2015-10" db="EMBL/GenBank/DDBJ databases">
        <authorList>
            <person name="Gilbert D.G."/>
        </authorList>
    </citation>
    <scope>NUCLEOTIDE SEQUENCE</scope>
</reference>
<dbReference type="AlphaFoldDB" id="A0A160VAQ0"/>